<feature type="non-terminal residue" evidence="1">
    <location>
        <position position="150"/>
    </location>
</feature>
<feature type="non-terminal residue" evidence="1">
    <location>
        <position position="1"/>
    </location>
</feature>
<evidence type="ECO:0000313" key="1">
    <source>
        <dbReference type="EMBL" id="CAN13257.1"/>
    </source>
</evidence>
<accession>A5A8X4</accession>
<sequence length="150" mass="15611">ISATVPLGSKAACARTGCTRVSPGPASMEPPAWPNPTVTSASVHQATVDRTAQRNLMLVSPSPVTTMEPAPPNLEASTVPVLRALWGCAVRGTWMSVWTGPVTPQALQPATLWPMPSTASVCLDTQGFEGPTCSHRAPSCGLHHCHHGGL</sequence>
<dbReference type="EMBL" id="AL773562">
    <property type="protein sequence ID" value="CAN13257.1"/>
    <property type="molecule type" value="Genomic_DNA"/>
</dbReference>
<dbReference type="AlphaFoldDB" id="A5A8X4"/>
<dbReference type="HOGENOM" id="CLU_1744797_0_0_1"/>
<reference evidence="1" key="1">
    <citation type="submission" date="2007-05" db="EMBL/GenBank/DDBJ databases">
        <authorList>
            <person name="Sehra H."/>
        </authorList>
    </citation>
    <scope>NUCLEOTIDE SEQUENCE</scope>
</reference>
<gene>
    <name evidence="1" type="primary">NOTCH4</name>
    <name evidence="1" type="ORF">SBAB-649D6.4-002</name>
</gene>
<protein>
    <submittedName>
        <fullName evidence="1">Notch homolog 4 (Drosophila)</fullName>
    </submittedName>
</protein>
<name>A5A8X4_PIG</name>
<proteinExistence type="predicted"/>
<organism evidence="1">
    <name type="scientific">Sus scrofa</name>
    <name type="common">Pig</name>
    <dbReference type="NCBI Taxonomy" id="9823"/>
    <lineage>
        <taxon>Eukaryota</taxon>
        <taxon>Metazoa</taxon>
        <taxon>Chordata</taxon>
        <taxon>Craniata</taxon>
        <taxon>Vertebrata</taxon>
        <taxon>Euteleostomi</taxon>
        <taxon>Mammalia</taxon>
        <taxon>Eutheria</taxon>
        <taxon>Laurasiatheria</taxon>
        <taxon>Artiodactyla</taxon>
        <taxon>Suina</taxon>
        <taxon>Suidae</taxon>
        <taxon>Sus</taxon>
    </lineage>
</organism>